<sequence length="302" mass="34673">MILTVYLKLIRWKNLLLITYIFLLIKLLFFPSFYLETKLADFQFFQLLLSILLIAAAGYIINDIVDIKADLINKPQKVIVSKIITIEKATHWYKITNTIGIFLGIVLCLKIGKPTYSFFFIGGALLLYYYSINLKSKPLVGNLIVAFLISLSILILGLFEIDFSSKNPYQNIAINTLILISLFAFIINLIREIVKDIEDINGDNTLNIKTLPILFGIHRIKNLVSFLCLIPIGLIVFLIINYSVIYKITMVYLLIFSLIPLLYVLLKIRSAKKKYEFSKLSKLLKIIMFLGINSLIIFSIFH</sequence>
<dbReference type="Proteomes" id="UP000256429">
    <property type="component" value="Unassembled WGS sequence"/>
</dbReference>
<keyword evidence="3 6" id="KW-0812">Transmembrane</keyword>
<evidence type="ECO:0000256" key="5">
    <source>
        <dbReference type="ARBA" id="ARBA00023136"/>
    </source>
</evidence>
<accession>A0A3D9RYT4</accession>
<evidence type="ECO:0000256" key="1">
    <source>
        <dbReference type="ARBA" id="ARBA00004141"/>
    </source>
</evidence>
<dbReference type="Gene3D" id="1.20.120.1780">
    <property type="entry name" value="UbiA prenyltransferase"/>
    <property type="match status" value="1"/>
</dbReference>
<gene>
    <name evidence="7" type="ORF">BX611_1342</name>
</gene>
<feature type="transmembrane region" description="Helical" evidence="6">
    <location>
        <begin position="223"/>
        <end position="244"/>
    </location>
</feature>
<evidence type="ECO:0000313" key="8">
    <source>
        <dbReference type="Proteomes" id="UP000256429"/>
    </source>
</evidence>
<dbReference type="OrthoDB" id="9811562at2"/>
<comment type="caution">
    <text evidence="7">The sequence shown here is derived from an EMBL/GenBank/DDBJ whole genome shotgun (WGS) entry which is preliminary data.</text>
</comment>
<keyword evidence="5 6" id="KW-0472">Membrane</keyword>
<evidence type="ECO:0000313" key="7">
    <source>
        <dbReference type="EMBL" id="REE81805.1"/>
    </source>
</evidence>
<dbReference type="InterPro" id="IPR050475">
    <property type="entry name" value="Prenyltransferase_related"/>
</dbReference>
<dbReference type="Pfam" id="PF01040">
    <property type="entry name" value="UbiA"/>
    <property type="match status" value="1"/>
</dbReference>
<dbReference type="InterPro" id="IPR000537">
    <property type="entry name" value="UbiA_prenyltransferase"/>
</dbReference>
<dbReference type="PANTHER" id="PTHR42723">
    <property type="entry name" value="CHLOROPHYLL SYNTHASE"/>
    <property type="match status" value="1"/>
</dbReference>
<feature type="transmembrane region" description="Helical" evidence="6">
    <location>
        <begin position="171"/>
        <end position="190"/>
    </location>
</feature>
<feature type="transmembrane region" description="Helical" evidence="6">
    <location>
        <begin position="280"/>
        <end position="301"/>
    </location>
</feature>
<organism evidence="7 8">
    <name type="scientific">Lutibacter oceani</name>
    <dbReference type="NCBI Taxonomy" id="1853311"/>
    <lineage>
        <taxon>Bacteria</taxon>
        <taxon>Pseudomonadati</taxon>
        <taxon>Bacteroidota</taxon>
        <taxon>Flavobacteriia</taxon>
        <taxon>Flavobacteriales</taxon>
        <taxon>Flavobacteriaceae</taxon>
        <taxon>Lutibacter</taxon>
    </lineage>
</organism>
<protein>
    <submittedName>
        <fullName evidence="7">4-hydroxybenzoate polyprenyltransferase</fullName>
    </submittedName>
</protein>
<evidence type="ECO:0000256" key="4">
    <source>
        <dbReference type="ARBA" id="ARBA00022989"/>
    </source>
</evidence>
<evidence type="ECO:0000256" key="3">
    <source>
        <dbReference type="ARBA" id="ARBA00022692"/>
    </source>
</evidence>
<keyword evidence="2" id="KW-1003">Cell membrane</keyword>
<keyword evidence="4 6" id="KW-1133">Transmembrane helix</keyword>
<dbReference type="PANTHER" id="PTHR42723:SF1">
    <property type="entry name" value="CHLOROPHYLL SYNTHASE, CHLOROPLASTIC"/>
    <property type="match status" value="1"/>
</dbReference>
<dbReference type="GO" id="GO:0016765">
    <property type="term" value="F:transferase activity, transferring alkyl or aryl (other than methyl) groups"/>
    <property type="evidence" value="ECO:0007669"/>
    <property type="project" value="InterPro"/>
</dbReference>
<reference evidence="7 8" key="1">
    <citation type="submission" date="2018-08" db="EMBL/GenBank/DDBJ databases">
        <title>Genomic Encyclopedia of Type Strains, Phase III (KMG-III): the genomes of soil and plant-associated and newly described type strains.</title>
        <authorList>
            <person name="Whitman W."/>
        </authorList>
    </citation>
    <scope>NUCLEOTIDE SEQUENCE [LARGE SCALE GENOMIC DNA]</scope>
    <source>
        <strain evidence="7 8">325-5</strain>
    </source>
</reference>
<keyword evidence="7" id="KW-0808">Transferase</keyword>
<evidence type="ECO:0000256" key="2">
    <source>
        <dbReference type="ARBA" id="ARBA00022475"/>
    </source>
</evidence>
<feature type="transmembrane region" description="Helical" evidence="6">
    <location>
        <begin position="92"/>
        <end position="109"/>
    </location>
</feature>
<feature type="transmembrane region" description="Helical" evidence="6">
    <location>
        <begin position="42"/>
        <end position="61"/>
    </location>
</feature>
<comment type="subcellular location">
    <subcellularLocation>
        <location evidence="1">Membrane</location>
        <topology evidence="1">Multi-pass membrane protein</topology>
    </subcellularLocation>
</comment>
<dbReference type="AlphaFoldDB" id="A0A3D9RYT4"/>
<dbReference type="RefSeq" id="WP_115879407.1">
    <property type="nucleotide sequence ID" value="NZ_QTTQ01000010.1"/>
</dbReference>
<dbReference type="CDD" id="cd13961">
    <property type="entry name" value="PT_UbiA_DGGGPS"/>
    <property type="match status" value="1"/>
</dbReference>
<feature type="transmembrane region" description="Helical" evidence="6">
    <location>
        <begin position="115"/>
        <end position="132"/>
    </location>
</feature>
<proteinExistence type="predicted"/>
<feature type="transmembrane region" description="Helical" evidence="6">
    <location>
        <begin position="250"/>
        <end position="268"/>
    </location>
</feature>
<keyword evidence="8" id="KW-1185">Reference proteome</keyword>
<dbReference type="EMBL" id="QTTQ01000010">
    <property type="protein sequence ID" value="REE81805.1"/>
    <property type="molecule type" value="Genomic_DNA"/>
</dbReference>
<dbReference type="GO" id="GO:0016020">
    <property type="term" value="C:membrane"/>
    <property type="evidence" value="ECO:0007669"/>
    <property type="project" value="UniProtKB-SubCell"/>
</dbReference>
<feature type="transmembrane region" description="Helical" evidence="6">
    <location>
        <begin position="12"/>
        <end position="30"/>
    </location>
</feature>
<dbReference type="InterPro" id="IPR044878">
    <property type="entry name" value="UbiA_sf"/>
</dbReference>
<name>A0A3D9RYT4_9FLAO</name>
<dbReference type="Gene3D" id="1.10.357.140">
    <property type="entry name" value="UbiA prenyltransferase"/>
    <property type="match status" value="1"/>
</dbReference>
<evidence type="ECO:0000256" key="6">
    <source>
        <dbReference type="SAM" id="Phobius"/>
    </source>
</evidence>
<feature type="transmembrane region" description="Helical" evidence="6">
    <location>
        <begin position="139"/>
        <end position="159"/>
    </location>
</feature>